<evidence type="ECO:0000313" key="6">
    <source>
        <dbReference type="Proteomes" id="UP000321816"/>
    </source>
</evidence>
<reference evidence="5 6" key="1">
    <citation type="submission" date="2024-01" db="EMBL/GenBank/DDBJ databases">
        <title>Complete Genome Sequence of Alkalicoccus halolimnae BZ-SZ-XJ29T, a Moderately Halophilic Bacterium Isolated from a Salt Lake.</title>
        <authorList>
            <person name="Zhao B."/>
        </authorList>
    </citation>
    <scope>NUCLEOTIDE SEQUENCE [LARGE SCALE GENOMIC DNA]</scope>
    <source>
        <strain evidence="5 6">BZ-SZ-XJ29</strain>
    </source>
</reference>
<dbReference type="RefSeq" id="WP_147804229.1">
    <property type="nucleotide sequence ID" value="NZ_CP144914.1"/>
</dbReference>
<dbReference type="InterPro" id="IPR010982">
    <property type="entry name" value="Lambda_DNA-bd_dom_sf"/>
</dbReference>
<dbReference type="Proteomes" id="UP000321816">
    <property type="component" value="Chromosome"/>
</dbReference>
<dbReference type="Gene3D" id="1.10.260.40">
    <property type="entry name" value="lambda repressor-like DNA-binding domains"/>
    <property type="match status" value="1"/>
</dbReference>
<dbReference type="SMART" id="SM00354">
    <property type="entry name" value="HTH_LACI"/>
    <property type="match status" value="1"/>
</dbReference>
<evidence type="ECO:0000256" key="2">
    <source>
        <dbReference type="ARBA" id="ARBA00023125"/>
    </source>
</evidence>
<dbReference type="GO" id="GO:0003700">
    <property type="term" value="F:DNA-binding transcription factor activity"/>
    <property type="evidence" value="ECO:0007669"/>
    <property type="project" value="TreeGrafter"/>
</dbReference>
<protein>
    <submittedName>
        <fullName evidence="5">LacI family DNA-binding transcriptional regulator</fullName>
    </submittedName>
</protein>
<dbReference type="GO" id="GO:0000976">
    <property type="term" value="F:transcription cis-regulatory region binding"/>
    <property type="evidence" value="ECO:0007669"/>
    <property type="project" value="TreeGrafter"/>
</dbReference>
<dbReference type="InterPro" id="IPR000843">
    <property type="entry name" value="HTH_LacI"/>
</dbReference>
<accession>A0A5C7F5X0</accession>
<keyword evidence="2 5" id="KW-0238">DNA-binding</keyword>
<dbReference type="Gene3D" id="3.40.50.2300">
    <property type="match status" value="2"/>
</dbReference>
<evidence type="ECO:0000259" key="4">
    <source>
        <dbReference type="PROSITE" id="PS50932"/>
    </source>
</evidence>
<dbReference type="Pfam" id="PF13377">
    <property type="entry name" value="Peripla_BP_3"/>
    <property type="match status" value="1"/>
</dbReference>
<dbReference type="SUPFAM" id="SSF53822">
    <property type="entry name" value="Periplasmic binding protein-like I"/>
    <property type="match status" value="1"/>
</dbReference>
<proteinExistence type="predicted"/>
<feature type="domain" description="HTH lacI-type" evidence="4">
    <location>
        <begin position="2"/>
        <end position="58"/>
    </location>
</feature>
<dbReference type="CDD" id="cd01544">
    <property type="entry name" value="PBP1_GalR"/>
    <property type="match status" value="1"/>
</dbReference>
<evidence type="ECO:0000313" key="5">
    <source>
        <dbReference type="EMBL" id="WWD80265.1"/>
    </source>
</evidence>
<dbReference type="InterPro" id="IPR028082">
    <property type="entry name" value="Peripla_BP_I"/>
</dbReference>
<dbReference type="PANTHER" id="PTHR30146:SF149">
    <property type="entry name" value="HTH-TYPE TRANSCRIPTIONAL REGULATOR EBGR"/>
    <property type="match status" value="1"/>
</dbReference>
<dbReference type="CDD" id="cd01392">
    <property type="entry name" value="HTH_LacI"/>
    <property type="match status" value="1"/>
</dbReference>
<keyword evidence="6" id="KW-1185">Reference proteome</keyword>
<name>A0A5C7F5X0_9BACI</name>
<dbReference type="OrthoDB" id="43195at2"/>
<dbReference type="AlphaFoldDB" id="A0A5C7F5X0"/>
<gene>
    <name evidence="5" type="ORF">FTX54_001480</name>
</gene>
<evidence type="ECO:0000256" key="3">
    <source>
        <dbReference type="ARBA" id="ARBA00023163"/>
    </source>
</evidence>
<dbReference type="PROSITE" id="PS50932">
    <property type="entry name" value="HTH_LACI_2"/>
    <property type="match status" value="1"/>
</dbReference>
<dbReference type="KEGG" id="ahal:FTX54_001480"/>
<dbReference type="EMBL" id="CP144914">
    <property type="protein sequence ID" value="WWD80265.1"/>
    <property type="molecule type" value="Genomic_DNA"/>
</dbReference>
<evidence type="ECO:0000256" key="1">
    <source>
        <dbReference type="ARBA" id="ARBA00023015"/>
    </source>
</evidence>
<keyword evidence="3" id="KW-0804">Transcription</keyword>
<organism evidence="5 6">
    <name type="scientific">Alkalicoccus halolimnae</name>
    <dbReference type="NCBI Taxonomy" id="1667239"/>
    <lineage>
        <taxon>Bacteria</taxon>
        <taxon>Bacillati</taxon>
        <taxon>Bacillota</taxon>
        <taxon>Bacilli</taxon>
        <taxon>Bacillales</taxon>
        <taxon>Bacillaceae</taxon>
        <taxon>Alkalicoccus</taxon>
    </lineage>
</organism>
<dbReference type="Pfam" id="PF00356">
    <property type="entry name" value="LacI"/>
    <property type="match status" value="1"/>
</dbReference>
<dbReference type="InterPro" id="IPR046335">
    <property type="entry name" value="LacI/GalR-like_sensor"/>
</dbReference>
<dbReference type="PANTHER" id="PTHR30146">
    <property type="entry name" value="LACI-RELATED TRANSCRIPTIONAL REPRESSOR"/>
    <property type="match status" value="1"/>
</dbReference>
<dbReference type="SUPFAM" id="SSF47413">
    <property type="entry name" value="lambda repressor-like DNA-binding domains"/>
    <property type="match status" value="1"/>
</dbReference>
<sequence>MATIRDIANKSGYSIATVSRVLNHDQTLSVSHKAKEAIFKYAEELNYKTMRERSARKTISTGTFGMIYFNSEQQEISDPYFLAIRLGIEKECAARGIKLVKLYRNAESFDFSQIADMEGLLIVGRIHPEEIDQLVLYTDNITFIDYSPLDSMFDSVVIDFRTSVIRVLDYLLELSHERIGFIGGQQYVRPDETVMDYREEFFRDYLGPRTGYAEDNIYIGDFSTEDGYRMMKKAVAHGNLPSAFFIASDSMAIGALRALHEHGILVPEDVSIVGFNDIAASRYLQPSLTTVKVHTEFMGQTAVEIMDERRETRRKIPRKIVIPTELIVRESTAAVPAGKSEPHTSIRKVK</sequence>
<keyword evidence="1" id="KW-0805">Transcription regulation</keyword>